<dbReference type="SUPFAM" id="SSF49785">
    <property type="entry name" value="Galactose-binding domain-like"/>
    <property type="match status" value="1"/>
</dbReference>
<dbReference type="AlphaFoldDB" id="A0A411YEJ7"/>
<dbReference type="InterPro" id="IPR005674">
    <property type="entry name" value="CocE/Ser_esterase"/>
</dbReference>
<dbReference type="RefSeq" id="WP_131154618.1">
    <property type="nucleotide sequence ID" value="NZ_CP036402.1"/>
</dbReference>
<dbReference type="KEGG" id="erz:ER308_08700"/>
<dbReference type="SMART" id="SM00939">
    <property type="entry name" value="PepX_C"/>
    <property type="match status" value="1"/>
</dbReference>
<organism evidence="3 4">
    <name type="scientific">Egibacter rhizosphaerae</name>
    <dbReference type="NCBI Taxonomy" id="1670831"/>
    <lineage>
        <taxon>Bacteria</taxon>
        <taxon>Bacillati</taxon>
        <taxon>Actinomycetota</taxon>
        <taxon>Nitriliruptoria</taxon>
        <taxon>Egibacterales</taxon>
        <taxon>Egibacteraceae</taxon>
        <taxon>Egibacter</taxon>
    </lineage>
</organism>
<evidence type="ECO:0000313" key="4">
    <source>
        <dbReference type="Proteomes" id="UP000291469"/>
    </source>
</evidence>
<keyword evidence="3" id="KW-0378">Hydrolase</keyword>
<dbReference type="InterPro" id="IPR008979">
    <property type="entry name" value="Galactose-bd-like_sf"/>
</dbReference>
<protein>
    <submittedName>
        <fullName evidence="3">CocE/NonD family hydrolase</fullName>
    </submittedName>
</protein>
<gene>
    <name evidence="3" type="ORF">ER308_08700</name>
</gene>
<dbReference type="EMBL" id="CP036402">
    <property type="protein sequence ID" value="QBI19621.1"/>
    <property type="molecule type" value="Genomic_DNA"/>
</dbReference>
<dbReference type="Gene3D" id="2.60.120.260">
    <property type="entry name" value="Galactose-binding domain-like"/>
    <property type="match status" value="1"/>
</dbReference>
<feature type="region of interest" description="Disordered" evidence="1">
    <location>
        <begin position="1"/>
        <end position="20"/>
    </location>
</feature>
<dbReference type="Pfam" id="PF08530">
    <property type="entry name" value="PepX_C"/>
    <property type="match status" value="1"/>
</dbReference>
<evidence type="ECO:0000313" key="3">
    <source>
        <dbReference type="EMBL" id="QBI19621.1"/>
    </source>
</evidence>
<evidence type="ECO:0000259" key="2">
    <source>
        <dbReference type="SMART" id="SM00939"/>
    </source>
</evidence>
<keyword evidence="4" id="KW-1185">Reference proteome</keyword>
<dbReference type="InterPro" id="IPR013736">
    <property type="entry name" value="Xaa-Pro_dipept_C"/>
</dbReference>
<dbReference type="Proteomes" id="UP000291469">
    <property type="component" value="Chromosome"/>
</dbReference>
<dbReference type="GO" id="GO:0008239">
    <property type="term" value="F:dipeptidyl-peptidase activity"/>
    <property type="evidence" value="ECO:0007669"/>
    <property type="project" value="InterPro"/>
</dbReference>
<feature type="domain" description="Xaa-Pro dipeptidyl-peptidase C-terminal" evidence="2">
    <location>
        <begin position="14"/>
        <end position="219"/>
    </location>
</feature>
<proteinExistence type="predicted"/>
<sequence>MTWRSRSLPHRPVAPPGRRRAWQVSAAAPAWQTRPSDPAPVGTCHTTTYRFDPRDPPPNVGGAVPDLPFRYGAKDTRRLEARPDVLTFTSDALEDQCDVVGPVAAQLHVRSSRDHTDFYTKLCDVTPRGRSIHICDGITRLSPDQARPDDSGIHRVVIDMAGTAYRFPAGHRIRLQVSSGAHPRFTRNLGTAEPLATATSMHPAEQELMHGGPYPSRLLLPIHR</sequence>
<evidence type="ECO:0000256" key="1">
    <source>
        <dbReference type="SAM" id="MobiDB-lite"/>
    </source>
</evidence>
<name>A0A411YEJ7_9ACTN</name>
<accession>A0A411YEJ7</accession>
<reference evidence="3 4" key="1">
    <citation type="submission" date="2019-01" db="EMBL/GenBank/DDBJ databases">
        <title>Egibacter rhizosphaerae EGI 80759T.</title>
        <authorList>
            <person name="Chen D.-D."/>
            <person name="Tian Y."/>
            <person name="Jiao J.-Y."/>
            <person name="Zhang X.-T."/>
            <person name="Zhang Y.-G."/>
            <person name="Zhang Y."/>
            <person name="Xiao M."/>
            <person name="Shu W.-S."/>
            <person name="Li W.-J."/>
        </authorList>
    </citation>
    <scope>NUCLEOTIDE SEQUENCE [LARGE SCALE GENOMIC DNA]</scope>
    <source>
        <strain evidence="3 4">EGI 80759</strain>
    </source>
</reference>
<dbReference type="OrthoDB" id="5240615at2"/>
<feature type="region of interest" description="Disordered" evidence="1">
    <location>
        <begin position="48"/>
        <end position="67"/>
    </location>
</feature>
<dbReference type="NCBIfam" id="TIGR00976">
    <property type="entry name" value="CocE_NonD"/>
    <property type="match status" value="1"/>
</dbReference>